<feature type="region of interest" description="Disordered" evidence="1">
    <location>
        <begin position="24"/>
        <end position="45"/>
    </location>
</feature>
<dbReference type="AlphaFoldDB" id="A0A9D1CL86"/>
<dbReference type="Proteomes" id="UP000886725">
    <property type="component" value="Unassembled WGS sequence"/>
</dbReference>
<gene>
    <name evidence="2" type="ORF">IAC85_02145</name>
</gene>
<evidence type="ECO:0000256" key="1">
    <source>
        <dbReference type="SAM" id="MobiDB-lite"/>
    </source>
</evidence>
<protein>
    <submittedName>
        <fullName evidence="2">Uncharacterized protein</fullName>
    </submittedName>
</protein>
<reference evidence="2" key="2">
    <citation type="journal article" date="2021" name="PeerJ">
        <title>Extensive microbial diversity within the chicken gut microbiome revealed by metagenomics and culture.</title>
        <authorList>
            <person name="Gilroy R."/>
            <person name="Ravi A."/>
            <person name="Getino M."/>
            <person name="Pursley I."/>
            <person name="Horton D.L."/>
            <person name="Alikhan N.F."/>
            <person name="Baker D."/>
            <person name="Gharbi K."/>
            <person name="Hall N."/>
            <person name="Watson M."/>
            <person name="Adriaenssens E.M."/>
            <person name="Foster-Nyarko E."/>
            <person name="Jarju S."/>
            <person name="Secka A."/>
            <person name="Antonio M."/>
            <person name="Oren A."/>
            <person name="Chaudhuri R.R."/>
            <person name="La Ragione R."/>
            <person name="Hildebrand F."/>
            <person name="Pallen M.J."/>
        </authorList>
    </citation>
    <scope>NUCLEOTIDE SEQUENCE</scope>
    <source>
        <strain evidence="2">CHK165-10780</strain>
    </source>
</reference>
<organism evidence="2 3">
    <name type="scientific">Candidatus Faecenecus gallistercoris</name>
    <dbReference type="NCBI Taxonomy" id="2840793"/>
    <lineage>
        <taxon>Bacteria</taxon>
        <taxon>Bacillati</taxon>
        <taxon>Bacillota</taxon>
        <taxon>Bacillota incertae sedis</taxon>
        <taxon>Candidatus Faecenecus</taxon>
    </lineage>
</organism>
<evidence type="ECO:0000313" key="2">
    <source>
        <dbReference type="EMBL" id="HIQ64519.1"/>
    </source>
</evidence>
<evidence type="ECO:0000313" key="3">
    <source>
        <dbReference type="Proteomes" id="UP000886725"/>
    </source>
</evidence>
<proteinExistence type="predicted"/>
<sequence length="77" mass="8577">MSQLEYNGKTIEIPDLKQGEQELDTLDGFPGYSSPSNLEETQPLDIPDNLDKTLILKKPNLVDTQPIPVVKESHGNE</sequence>
<name>A0A9D1CL86_9FIRM</name>
<reference evidence="2" key="1">
    <citation type="submission" date="2020-10" db="EMBL/GenBank/DDBJ databases">
        <authorList>
            <person name="Gilroy R."/>
        </authorList>
    </citation>
    <scope>NUCLEOTIDE SEQUENCE</scope>
    <source>
        <strain evidence="2">CHK165-10780</strain>
    </source>
</reference>
<accession>A0A9D1CL86</accession>
<comment type="caution">
    <text evidence="2">The sequence shown here is derived from an EMBL/GenBank/DDBJ whole genome shotgun (WGS) entry which is preliminary data.</text>
</comment>
<dbReference type="EMBL" id="DVFU01000043">
    <property type="protein sequence ID" value="HIQ64519.1"/>
    <property type="molecule type" value="Genomic_DNA"/>
</dbReference>